<gene>
    <name evidence="1" type="ORF">BGZ65_004774</name>
</gene>
<proteinExistence type="predicted"/>
<name>A0A9P6IY71_9FUNG</name>
<organism evidence="1 2">
    <name type="scientific">Modicella reniformis</name>
    <dbReference type="NCBI Taxonomy" id="1440133"/>
    <lineage>
        <taxon>Eukaryota</taxon>
        <taxon>Fungi</taxon>
        <taxon>Fungi incertae sedis</taxon>
        <taxon>Mucoromycota</taxon>
        <taxon>Mortierellomycotina</taxon>
        <taxon>Mortierellomycetes</taxon>
        <taxon>Mortierellales</taxon>
        <taxon>Mortierellaceae</taxon>
        <taxon>Modicella</taxon>
    </lineage>
</organism>
<dbReference type="Proteomes" id="UP000749646">
    <property type="component" value="Unassembled WGS sequence"/>
</dbReference>
<dbReference type="AlphaFoldDB" id="A0A9P6IY71"/>
<evidence type="ECO:0000313" key="1">
    <source>
        <dbReference type="EMBL" id="KAF9953292.1"/>
    </source>
</evidence>
<protein>
    <submittedName>
        <fullName evidence="1">Uncharacterized protein</fullName>
    </submittedName>
</protein>
<accession>A0A9P6IY71</accession>
<feature type="non-terminal residue" evidence="1">
    <location>
        <position position="118"/>
    </location>
</feature>
<dbReference type="OrthoDB" id="2395598at2759"/>
<comment type="caution">
    <text evidence="1">The sequence shown here is derived from an EMBL/GenBank/DDBJ whole genome shotgun (WGS) entry which is preliminary data.</text>
</comment>
<evidence type="ECO:0000313" key="2">
    <source>
        <dbReference type="Proteomes" id="UP000749646"/>
    </source>
</evidence>
<reference evidence="1" key="1">
    <citation type="journal article" date="2020" name="Fungal Divers.">
        <title>Resolving the Mortierellaceae phylogeny through synthesis of multi-gene phylogenetics and phylogenomics.</title>
        <authorList>
            <person name="Vandepol N."/>
            <person name="Liber J."/>
            <person name="Desiro A."/>
            <person name="Na H."/>
            <person name="Kennedy M."/>
            <person name="Barry K."/>
            <person name="Grigoriev I.V."/>
            <person name="Miller A.N."/>
            <person name="O'Donnell K."/>
            <person name="Stajich J.E."/>
            <person name="Bonito G."/>
        </authorList>
    </citation>
    <scope>NUCLEOTIDE SEQUENCE</scope>
    <source>
        <strain evidence="1">MES-2147</strain>
    </source>
</reference>
<keyword evidence="2" id="KW-1185">Reference proteome</keyword>
<dbReference type="EMBL" id="JAAAHW010006920">
    <property type="protein sequence ID" value="KAF9953292.1"/>
    <property type="molecule type" value="Genomic_DNA"/>
</dbReference>
<sequence length="118" mass="14013">MIYAYMTKCCPRLRDISIRYSDLNFELESGLCLLSELKDLEKLVLATTASHSLTDHDLDWLSTIDPRKQPMLEKFRHRRIANRLKLSKQETQWDLAQQHRKFELHKQAKDITDTALRQ</sequence>